<protein>
    <submittedName>
        <fullName evidence="1">Uncharacterized protein</fullName>
    </submittedName>
</protein>
<keyword evidence="2" id="KW-1185">Reference proteome</keyword>
<comment type="caution">
    <text evidence="1">The sequence shown here is derived from an EMBL/GenBank/DDBJ whole genome shotgun (WGS) entry which is preliminary data.</text>
</comment>
<organism evidence="1 2">
    <name type="scientific">Durusdinium trenchii</name>
    <dbReference type="NCBI Taxonomy" id="1381693"/>
    <lineage>
        <taxon>Eukaryota</taxon>
        <taxon>Sar</taxon>
        <taxon>Alveolata</taxon>
        <taxon>Dinophyceae</taxon>
        <taxon>Suessiales</taxon>
        <taxon>Symbiodiniaceae</taxon>
        <taxon>Durusdinium</taxon>
    </lineage>
</organism>
<dbReference type="Proteomes" id="UP001642484">
    <property type="component" value="Unassembled WGS sequence"/>
</dbReference>
<sequence>MATARCRAFRLARSGLNRAGRSVSYTPNMVSMDALRARQPKELLQTDVFRTVPPEDMTPSDLADLASAEVATNPAKVLEIYRRHVQSGGMDATVLIRAFAQLGFLFDPNSFFSSADRQILTRHRDFRCLAHDLWKVRADLPDAVVPLLMYSMASLDYRCAPLMPQLLPAVLRHVKAWRVEALSLLLHSLSSLGLGGDDPIMFDDDSGERSPDYSGICQKLAQELANRDADDETTVHDWARAAFALVMSNHCDAEGPSGVPVLPLFVSRACQLLATKTELENSGWAQFFLYQTLYCVDVEKPACEEAVKRAMPMWIQEVLHHRWLDDIVLLAQPQGADEMQRDVDRCLQRTNTQALLNCSFGRDWDEQHCWFAGFLMQPKVALECDSMLPLGRGRPRPSGWIALKSRIARKVGLRVVTLHDCFWRHLTEDQKDEQMLRIRSQMGYQHDKSLEKTRKKIRQTPHTYQGLETKRKEWSPQPGPPSDETAFT</sequence>
<reference evidence="1 2" key="1">
    <citation type="submission" date="2024-02" db="EMBL/GenBank/DDBJ databases">
        <authorList>
            <person name="Chen Y."/>
            <person name="Shah S."/>
            <person name="Dougan E. K."/>
            <person name="Thang M."/>
            <person name="Chan C."/>
        </authorList>
    </citation>
    <scope>NUCLEOTIDE SEQUENCE [LARGE SCALE GENOMIC DNA]</scope>
</reference>
<evidence type="ECO:0000313" key="1">
    <source>
        <dbReference type="EMBL" id="CAK9055997.1"/>
    </source>
</evidence>
<evidence type="ECO:0000313" key="2">
    <source>
        <dbReference type="Proteomes" id="UP001642484"/>
    </source>
</evidence>
<dbReference type="Pfam" id="PF20724">
    <property type="entry name" value="DUF6831"/>
    <property type="match status" value="1"/>
</dbReference>
<gene>
    <name evidence="1" type="ORF">CCMP2556_LOCUS27797</name>
</gene>
<accession>A0ABP0MZ83</accession>
<dbReference type="InterPro" id="IPR049235">
    <property type="entry name" value="DUF6832"/>
</dbReference>
<name>A0ABP0MZ83_9DINO</name>
<dbReference type="Pfam" id="PF20725">
    <property type="entry name" value="DUF6832"/>
    <property type="match status" value="1"/>
</dbReference>
<dbReference type="EMBL" id="CAXAMN010020335">
    <property type="protein sequence ID" value="CAK9055997.1"/>
    <property type="molecule type" value="Genomic_DNA"/>
</dbReference>
<proteinExistence type="predicted"/>